<feature type="transmembrane region" description="Helical" evidence="14">
    <location>
        <begin position="364"/>
        <end position="385"/>
    </location>
</feature>
<protein>
    <recommendedName>
        <fullName evidence="15">EF-hand domain-containing protein</fullName>
    </recommendedName>
</protein>
<feature type="domain" description="EF-hand" evidence="15">
    <location>
        <begin position="518"/>
        <end position="553"/>
    </location>
</feature>
<evidence type="ECO:0000256" key="1">
    <source>
        <dbReference type="ARBA" id="ARBA00004141"/>
    </source>
</evidence>
<dbReference type="GO" id="GO:0008076">
    <property type="term" value="C:voltage-gated potassium channel complex"/>
    <property type="evidence" value="ECO:0007669"/>
    <property type="project" value="InterPro"/>
</dbReference>
<dbReference type="InterPro" id="IPR005821">
    <property type="entry name" value="Ion_trans_dom"/>
</dbReference>
<evidence type="ECO:0000256" key="11">
    <source>
        <dbReference type="ARBA" id="ARBA00023136"/>
    </source>
</evidence>
<keyword evidence="10" id="KW-0406">Ion transport</keyword>
<evidence type="ECO:0000256" key="9">
    <source>
        <dbReference type="ARBA" id="ARBA00022989"/>
    </source>
</evidence>
<evidence type="ECO:0000256" key="12">
    <source>
        <dbReference type="ARBA" id="ARBA00023303"/>
    </source>
</evidence>
<evidence type="ECO:0000313" key="16">
    <source>
        <dbReference type="EMBL" id="CAE8630927.1"/>
    </source>
</evidence>
<feature type="domain" description="EF-hand" evidence="15">
    <location>
        <begin position="482"/>
        <end position="517"/>
    </location>
</feature>
<keyword evidence="5" id="KW-0631">Potassium channel</keyword>
<evidence type="ECO:0000256" key="3">
    <source>
        <dbReference type="ARBA" id="ARBA00022538"/>
    </source>
</evidence>
<dbReference type="SUPFAM" id="SSF81324">
    <property type="entry name" value="Voltage-gated potassium channels"/>
    <property type="match status" value="1"/>
</dbReference>
<comment type="subcellular location">
    <subcellularLocation>
        <location evidence="1">Membrane</location>
        <topology evidence="1">Multi-pass membrane protein</topology>
    </subcellularLocation>
</comment>
<accession>A0A813GZV9</accession>
<evidence type="ECO:0000256" key="6">
    <source>
        <dbReference type="ARBA" id="ARBA00022837"/>
    </source>
</evidence>
<feature type="transmembrane region" description="Helical" evidence="14">
    <location>
        <begin position="239"/>
        <end position="258"/>
    </location>
</feature>
<keyword evidence="2" id="KW-0813">Transport</keyword>
<evidence type="ECO:0000256" key="14">
    <source>
        <dbReference type="SAM" id="Phobius"/>
    </source>
</evidence>
<keyword evidence="7" id="KW-0851">Voltage-gated channel</keyword>
<keyword evidence="3" id="KW-0633">Potassium transport</keyword>
<evidence type="ECO:0000313" key="17">
    <source>
        <dbReference type="Proteomes" id="UP000654075"/>
    </source>
</evidence>
<keyword evidence="4 14" id="KW-0812">Transmembrane</keyword>
<dbReference type="Gene3D" id="1.10.287.70">
    <property type="match status" value="1"/>
</dbReference>
<dbReference type="SMART" id="SM00054">
    <property type="entry name" value="EFh"/>
    <property type="match status" value="2"/>
</dbReference>
<gene>
    <name evidence="16" type="ORF">PGLA1383_LOCUS47094</name>
</gene>
<dbReference type="InterPro" id="IPR018247">
    <property type="entry name" value="EF_Hand_1_Ca_BS"/>
</dbReference>
<dbReference type="PROSITE" id="PS00018">
    <property type="entry name" value="EF_HAND_1"/>
    <property type="match status" value="1"/>
</dbReference>
<keyword evidence="12" id="KW-0407">Ion channel</keyword>
<dbReference type="InterPro" id="IPR028325">
    <property type="entry name" value="VG_K_chnl"/>
</dbReference>
<feature type="region of interest" description="Disordered" evidence="13">
    <location>
        <begin position="171"/>
        <end position="190"/>
    </location>
</feature>
<dbReference type="EMBL" id="CAJNNV010029981">
    <property type="protein sequence ID" value="CAE8630927.1"/>
    <property type="molecule type" value="Genomic_DNA"/>
</dbReference>
<dbReference type="PANTHER" id="PTHR11537:SF254">
    <property type="entry name" value="POTASSIUM VOLTAGE-GATED CHANNEL PROTEIN SHAB"/>
    <property type="match status" value="1"/>
</dbReference>
<keyword evidence="11 14" id="KW-0472">Membrane</keyword>
<organism evidence="16 17">
    <name type="scientific">Polarella glacialis</name>
    <name type="common">Dinoflagellate</name>
    <dbReference type="NCBI Taxonomy" id="89957"/>
    <lineage>
        <taxon>Eukaryota</taxon>
        <taxon>Sar</taxon>
        <taxon>Alveolata</taxon>
        <taxon>Dinophyceae</taxon>
        <taxon>Suessiales</taxon>
        <taxon>Suessiaceae</taxon>
        <taxon>Polarella</taxon>
    </lineage>
</organism>
<feature type="compositionally biased region" description="Basic and acidic residues" evidence="13">
    <location>
        <begin position="171"/>
        <end position="188"/>
    </location>
</feature>
<evidence type="ECO:0000256" key="10">
    <source>
        <dbReference type="ARBA" id="ARBA00023065"/>
    </source>
</evidence>
<evidence type="ECO:0000256" key="5">
    <source>
        <dbReference type="ARBA" id="ARBA00022826"/>
    </source>
</evidence>
<keyword evidence="9 14" id="KW-1133">Transmembrane helix</keyword>
<feature type="transmembrane region" description="Helical" evidence="14">
    <location>
        <begin position="270"/>
        <end position="290"/>
    </location>
</feature>
<dbReference type="PROSITE" id="PS50222">
    <property type="entry name" value="EF_HAND_2"/>
    <property type="match status" value="2"/>
</dbReference>
<keyword evidence="8" id="KW-0630">Potassium</keyword>
<reference evidence="16" key="1">
    <citation type="submission" date="2021-02" db="EMBL/GenBank/DDBJ databases">
        <authorList>
            <person name="Dougan E. K."/>
            <person name="Rhodes N."/>
            <person name="Thang M."/>
            <person name="Chan C."/>
        </authorList>
    </citation>
    <scope>NUCLEOTIDE SEQUENCE</scope>
</reference>
<dbReference type="SUPFAM" id="SSF47473">
    <property type="entry name" value="EF-hand"/>
    <property type="match status" value="1"/>
</dbReference>
<evidence type="ECO:0000256" key="8">
    <source>
        <dbReference type="ARBA" id="ARBA00022958"/>
    </source>
</evidence>
<dbReference type="GO" id="GO:0001508">
    <property type="term" value="P:action potential"/>
    <property type="evidence" value="ECO:0007669"/>
    <property type="project" value="TreeGrafter"/>
</dbReference>
<dbReference type="CDD" id="cd00051">
    <property type="entry name" value="EFh"/>
    <property type="match status" value="1"/>
</dbReference>
<dbReference type="InterPro" id="IPR011992">
    <property type="entry name" value="EF-hand-dom_pair"/>
</dbReference>
<feature type="transmembrane region" description="Helical" evidence="14">
    <location>
        <begin position="435"/>
        <end position="459"/>
    </location>
</feature>
<dbReference type="Gene3D" id="1.10.238.10">
    <property type="entry name" value="EF-hand"/>
    <property type="match status" value="1"/>
</dbReference>
<dbReference type="PRINTS" id="PR00169">
    <property type="entry name" value="KCHANNEL"/>
</dbReference>
<sequence length="586" mass="65685">MHSSEQPNGFHESTFLSCIRQLVAEHDRLRHEMAALHQELLEFQGTDEVGPQPHTSTRMDTSFKHEKAALHQKLLEFQVTEGVGQQPHASTRMVTSFNEAVAPKCSADQQQQQLSGQTLKLYPVLSEGTPNFSELLQSISYESSPQWLSHNNRASVEAALIGVRAISGAEQEERNGNNDGPSDHDTDNVHVSTGMSKFLHAKQRISIITSQRRQTRGQSIKLAVWNFLEQPDVSMVNQLFHSFYNLLIALSVLSPIIASTPISQGTKTNLRVADLLFTILFTLEILIKLACCPNKRVFMESMYTVIDFAVVIAGYIIVACYETKHISLQLVATQVPILRLLKITRHSTGWHLLVISMKNCIAPLLVPLYLLLLMVVFSGSLQYWIDANFGCVESECDEFERPAFHSIPHAMWFVIVTVSSVGYGDVVPHTDLGKVLASIQIVGGVCFMAFPLSIVGSSFTKVWDDRHRLIMRAKLTSRSNGMDMDEMKLMFHELDGDGSENITFEEFAPFVESLELGLSNRVIHDLFKAIDTDDSRSINFAEFADFLFPTESNTRIRVSKTKAIARKVVNRLSTGTMDLSRIMRPP</sequence>
<proteinExistence type="predicted"/>
<dbReference type="GO" id="GO:0005509">
    <property type="term" value="F:calcium ion binding"/>
    <property type="evidence" value="ECO:0007669"/>
    <property type="project" value="InterPro"/>
</dbReference>
<dbReference type="Pfam" id="PF13499">
    <property type="entry name" value="EF-hand_7"/>
    <property type="match status" value="1"/>
</dbReference>
<evidence type="ECO:0000256" key="4">
    <source>
        <dbReference type="ARBA" id="ARBA00022692"/>
    </source>
</evidence>
<feature type="transmembrane region" description="Helical" evidence="14">
    <location>
        <begin position="302"/>
        <end position="321"/>
    </location>
</feature>
<dbReference type="OrthoDB" id="296522at2759"/>
<evidence type="ECO:0000256" key="2">
    <source>
        <dbReference type="ARBA" id="ARBA00022448"/>
    </source>
</evidence>
<dbReference type="Pfam" id="PF00520">
    <property type="entry name" value="Ion_trans"/>
    <property type="match status" value="1"/>
</dbReference>
<comment type="caution">
    <text evidence="16">The sequence shown here is derived from an EMBL/GenBank/DDBJ whole genome shotgun (WGS) entry which is preliminary data.</text>
</comment>
<evidence type="ECO:0000256" key="7">
    <source>
        <dbReference type="ARBA" id="ARBA00022882"/>
    </source>
</evidence>
<dbReference type="InterPro" id="IPR002048">
    <property type="entry name" value="EF_hand_dom"/>
</dbReference>
<dbReference type="Gene3D" id="1.20.120.350">
    <property type="entry name" value="Voltage-gated potassium channels. Chain C"/>
    <property type="match status" value="1"/>
</dbReference>
<dbReference type="Proteomes" id="UP000654075">
    <property type="component" value="Unassembled WGS sequence"/>
</dbReference>
<dbReference type="InterPro" id="IPR027359">
    <property type="entry name" value="Volt_channel_dom_sf"/>
</dbReference>
<dbReference type="PANTHER" id="PTHR11537">
    <property type="entry name" value="VOLTAGE-GATED POTASSIUM CHANNEL"/>
    <property type="match status" value="1"/>
</dbReference>
<name>A0A813GZV9_POLGL</name>
<keyword evidence="17" id="KW-1185">Reference proteome</keyword>
<evidence type="ECO:0000259" key="15">
    <source>
        <dbReference type="PROSITE" id="PS50222"/>
    </source>
</evidence>
<dbReference type="GO" id="GO:0005249">
    <property type="term" value="F:voltage-gated potassium channel activity"/>
    <property type="evidence" value="ECO:0007669"/>
    <property type="project" value="InterPro"/>
</dbReference>
<evidence type="ECO:0000256" key="13">
    <source>
        <dbReference type="SAM" id="MobiDB-lite"/>
    </source>
</evidence>
<dbReference type="AlphaFoldDB" id="A0A813GZV9"/>
<keyword evidence="6" id="KW-0106">Calcium</keyword>